<dbReference type="InterPro" id="IPR001826">
    <property type="entry name" value="RHS"/>
</dbReference>
<protein>
    <submittedName>
        <fullName evidence="3">Uncharacterized protein yibJ</fullName>
    </submittedName>
</protein>
<name>E5B8T0_ERWAM</name>
<dbReference type="PANTHER" id="PTHR32305">
    <property type="match status" value="1"/>
</dbReference>
<dbReference type="InterPro" id="IPR022385">
    <property type="entry name" value="Rhs_assc_core"/>
</dbReference>
<dbReference type="PANTHER" id="PTHR32305:SF15">
    <property type="entry name" value="PROTEIN RHSA-RELATED"/>
    <property type="match status" value="1"/>
</dbReference>
<feature type="domain" description="RHS protein conserved region" evidence="2">
    <location>
        <begin position="40"/>
        <end position="73"/>
    </location>
</feature>
<organism evidence="3">
    <name type="scientific">Erwinia amylovora ATCC BAA-2158</name>
    <dbReference type="NCBI Taxonomy" id="889211"/>
    <lineage>
        <taxon>Bacteria</taxon>
        <taxon>Pseudomonadati</taxon>
        <taxon>Pseudomonadota</taxon>
        <taxon>Gammaproteobacteria</taxon>
        <taxon>Enterobacterales</taxon>
        <taxon>Erwiniaceae</taxon>
        <taxon>Erwinia</taxon>
    </lineage>
</organism>
<dbReference type="EMBL" id="FR719195">
    <property type="protein sequence ID" value="CBX81885.1"/>
    <property type="molecule type" value="Genomic_DNA"/>
</dbReference>
<dbReference type="Pfam" id="PF03527">
    <property type="entry name" value="RHS"/>
    <property type="match status" value="1"/>
</dbReference>
<proteinExistence type="inferred from homology"/>
<dbReference type="InterPro" id="IPR050708">
    <property type="entry name" value="T6SS_VgrG/RHS"/>
</dbReference>
<evidence type="ECO:0000256" key="1">
    <source>
        <dbReference type="ARBA" id="ARBA00009455"/>
    </source>
</evidence>
<evidence type="ECO:0000313" key="3">
    <source>
        <dbReference type="EMBL" id="CBX81885.1"/>
    </source>
</evidence>
<dbReference type="Gene3D" id="2.180.10.10">
    <property type="entry name" value="RHS repeat-associated core"/>
    <property type="match status" value="1"/>
</dbReference>
<gene>
    <name evidence="3" type="primary">rhsE1</name>
    <name evidence="3" type="ORF">EAIL5_3065</name>
</gene>
<dbReference type="NCBIfam" id="TIGR03696">
    <property type="entry name" value="Rhs_assc_core"/>
    <property type="match status" value="1"/>
</dbReference>
<accession>E5B8T0</accession>
<comment type="similarity">
    <text evidence="1">Belongs to the RHS family.</text>
</comment>
<dbReference type="AlphaFoldDB" id="E5B8T0"/>
<reference evidence="3" key="1">
    <citation type="journal article" date="2011" name="J. Bacteriol.">
        <title>Genome Sequence of an Erwinia amylovora Strain with Pathogenicity Restricted to Rubus Plants.</title>
        <authorList>
            <person name="Powney R."/>
            <person name="Smits T.H."/>
            <person name="Sawbridge T."/>
            <person name="Frey B."/>
            <person name="Blom J."/>
            <person name="Frey J.E."/>
            <person name="Plummer K.M."/>
            <person name="Beer S.V."/>
            <person name="Luck J."/>
            <person name="Duffy B."/>
            <person name="Rodoni B."/>
        </authorList>
    </citation>
    <scope>NUCLEOTIDE SEQUENCE</scope>
    <source>
        <strain evidence="3">ATCC BAA-2158</strain>
    </source>
</reference>
<dbReference type="PRINTS" id="PR00394">
    <property type="entry name" value="RHSPROTEIN"/>
</dbReference>
<evidence type="ECO:0000259" key="2">
    <source>
        <dbReference type="Pfam" id="PF03527"/>
    </source>
</evidence>
<sequence length="253" mass="28311">MVGERSSRTPQRRTRYIYGEDGWEPLARVDSVGEDDPGEVFWYHTELNGLPERMTDEYGERVWQERFSAWGEAEHESSPRGLRQNLRFQGQYFDAETGFHYNLFRYYDPAGGRFTQTDPIGLAGGVNTYAYVPDPLTWVYPLGLSKCSSHKDVETRYGPATQSTAPEALAARAQVESGATLYRVGTTGRSETVGAQFWALEHPHSPGYANRYGIPQENVDRSNFLMTARLKPSSDFVTRPAPGVGNNLGGGLK</sequence>